<evidence type="ECO:0000256" key="8">
    <source>
        <dbReference type="ARBA" id="ARBA00023209"/>
    </source>
</evidence>
<comment type="subcellular location">
    <subcellularLocation>
        <location evidence="10">Cell membrane</location>
        <topology evidence="10">Multi-pass membrane protein</topology>
    </subcellularLocation>
</comment>
<evidence type="ECO:0000256" key="5">
    <source>
        <dbReference type="ARBA" id="ARBA00022989"/>
    </source>
</evidence>
<evidence type="ECO:0000256" key="7">
    <source>
        <dbReference type="ARBA" id="ARBA00023136"/>
    </source>
</evidence>
<keyword evidence="4 10" id="KW-0812">Transmembrane</keyword>
<dbReference type="InterPro" id="IPR003811">
    <property type="entry name" value="G3P_acylTferase_PlsY"/>
</dbReference>
<feature type="transmembrane region" description="Helical" evidence="10">
    <location>
        <begin position="16"/>
        <end position="35"/>
    </location>
</feature>
<dbReference type="PANTHER" id="PTHR30309">
    <property type="entry name" value="INNER MEMBRANE PROTEIN YGIH"/>
    <property type="match status" value="1"/>
</dbReference>
<keyword evidence="3 10" id="KW-0808">Transferase</keyword>
<gene>
    <name evidence="10 11" type="primary">plsY</name>
    <name evidence="11" type="ORF">V3I05_06230</name>
</gene>
<keyword evidence="6 10" id="KW-0443">Lipid metabolism</keyword>
<evidence type="ECO:0000256" key="1">
    <source>
        <dbReference type="ARBA" id="ARBA00022475"/>
    </source>
</evidence>
<reference evidence="11 12" key="1">
    <citation type="submission" date="2024-02" db="EMBL/GenBank/DDBJ databases">
        <title>Genome and pathogenicity analysis of Helicobacter mastomyrinus isolated from mice.</title>
        <authorList>
            <person name="Zhu L."/>
        </authorList>
    </citation>
    <scope>NUCLEOTIDE SEQUENCE [LARGE SCALE GENOMIC DNA]</scope>
    <source>
        <strain evidence="11 12">Hm-17</strain>
    </source>
</reference>
<keyword evidence="8 10" id="KW-0594">Phospholipid biosynthesis</keyword>
<evidence type="ECO:0000256" key="4">
    <source>
        <dbReference type="ARBA" id="ARBA00022692"/>
    </source>
</evidence>
<evidence type="ECO:0000256" key="10">
    <source>
        <dbReference type="HAMAP-Rule" id="MF_01043"/>
    </source>
</evidence>
<evidence type="ECO:0000256" key="6">
    <source>
        <dbReference type="ARBA" id="ARBA00023098"/>
    </source>
</evidence>
<feature type="transmembrane region" description="Helical" evidence="10">
    <location>
        <begin position="191"/>
        <end position="209"/>
    </location>
</feature>
<feature type="transmembrane region" description="Helical" evidence="10">
    <location>
        <begin position="156"/>
        <end position="179"/>
    </location>
</feature>
<keyword evidence="12" id="KW-1185">Reference proteome</keyword>
<keyword evidence="5 10" id="KW-1133">Transmembrane helix</keyword>
<comment type="function">
    <text evidence="10">Catalyzes the transfer of an acyl group from acyl-phosphate (acyl-PO(4)) to glycerol-3-phosphate (G3P) to form lysophosphatidic acid (LPA). This enzyme utilizes acyl-phosphate as fatty acyl donor, but not acyl-CoA or acyl-ACP.</text>
</comment>
<dbReference type="EMBL" id="CP145316">
    <property type="protein sequence ID" value="XAM17282.1"/>
    <property type="molecule type" value="Genomic_DNA"/>
</dbReference>
<feature type="transmembrane region" description="Helical" evidence="10">
    <location>
        <begin position="70"/>
        <end position="89"/>
    </location>
</feature>
<name>A0ABZ3F569_9HELI</name>
<evidence type="ECO:0000313" key="12">
    <source>
        <dbReference type="Proteomes" id="UP001434737"/>
    </source>
</evidence>
<comment type="subunit">
    <text evidence="10">Probably interacts with PlsX.</text>
</comment>
<comment type="similarity">
    <text evidence="10">Belongs to the PlsY family.</text>
</comment>
<dbReference type="NCBIfam" id="TIGR00023">
    <property type="entry name" value="glycerol-3-phosphate 1-O-acyltransferase PlsY"/>
    <property type="match status" value="1"/>
</dbReference>
<keyword evidence="9 10" id="KW-1208">Phospholipid metabolism</keyword>
<sequence>MSVLSSLLYILSNINVIFYLLAFFIGGIPFGWLLLKIFYKTDIRQSGSGSIGATNVYRALKERDEKKAKIFSILTIVLDATKGLIVVAIAKMLGLSYETQWTIALLAILGHCYSPFLGFKGGKGVATAIGSVLLLIPLEGICGLIIWGVVGKVFKISSISSLVGVLSGIILTFVLPYVLPLPDSISITAQIHTHTPVVLIGLLILYTHIPNIRRLFSGQESKVL</sequence>
<dbReference type="EC" id="2.3.1.275" evidence="10"/>
<dbReference type="PANTHER" id="PTHR30309:SF0">
    <property type="entry name" value="GLYCEROL-3-PHOSPHATE ACYLTRANSFERASE-RELATED"/>
    <property type="match status" value="1"/>
</dbReference>
<dbReference type="RefSeq" id="WP_300447732.1">
    <property type="nucleotide sequence ID" value="NZ_CP145316.1"/>
</dbReference>
<feature type="transmembrane region" description="Helical" evidence="10">
    <location>
        <begin position="126"/>
        <end position="150"/>
    </location>
</feature>
<evidence type="ECO:0000256" key="9">
    <source>
        <dbReference type="ARBA" id="ARBA00023264"/>
    </source>
</evidence>
<dbReference type="Proteomes" id="UP001434737">
    <property type="component" value="Chromosome"/>
</dbReference>
<accession>A0ABZ3F569</accession>
<organism evidence="11 12">
    <name type="scientific">Helicobacter mastomyrinus</name>
    <dbReference type="NCBI Taxonomy" id="287948"/>
    <lineage>
        <taxon>Bacteria</taxon>
        <taxon>Pseudomonadati</taxon>
        <taxon>Campylobacterota</taxon>
        <taxon>Epsilonproteobacteria</taxon>
        <taxon>Campylobacterales</taxon>
        <taxon>Helicobacteraceae</taxon>
        <taxon>Helicobacter</taxon>
    </lineage>
</organism>
<comment type="catalytic activity">
    <reaction evidence="10">
        <text>an acyl phosphate + sn-glycerol 3-phosphate = a 1-acyl-sn-glycero-3-phosphate + phosphate</text>
        <dbReference type="Rhea" id="RHEA:34075"/>
        <dbReference type="ChEBI" id="CHEBI:43474"/>
        <dbReference type="ChEBI" id="CHEBI:57597"/>
        <dbReference type="ChEBI" id="CHEBI:57970"/>
        <dbReference type="ChEBI" id="CHEBI:59918"/>
        <dbReference type="EC" id="2.3.1.275"/>
    </reaction>
</comment>
<protein>
    <recommendedName>
        <fullName evidence="10">Glycerol-3-phosphate acyltransferase</fullName>
    </recommendedName>
    <alternativeName>
        <fullName evidence="10">Acyl-PO4 G3P acyltransferase</fullName>
    </alternativeName>
    <alternativeName>
        <fullName evidence="10">Acyl-phosphate--glycerol-3-phosphate acyltransferase</fullName>
    </alternativeName>
    <alternativeName>
        <fullName evidence="10">G3P acyltransferase</fullName>
        <shortName evidence="10">GPAT</shortName>
        <ecNumber evidence="10">2.3.1.275</ecNumber>
    </alternativeName>
    <alternativeName>
        <fullName evidence="10">Lysophosphatidic acid synthase</fullName>
        <shortName evidence="10">LPA synthase</shortName>
    </alternativeName>
</protein>
<keyword evidence="2 10" id="KW-0444">Lipid biosynthesis</keyword>
<dbReference type="SMART" id="SM01207">
    <property type="entry name" value="G3P_acyltransf"/>
    <property type="match status" value="1"/>
</dbReference>
<dbReference type="Pfam" id="PF02660">
    <property type="entry name" value="G3P_acyltransf"/>
    <property type="match status" value="1"/>
</dbReference>
<evidence type="ECO:0000313" key="11">
    <source>
        <dbReference type="EMBL" id="XAM17282.1"/>
    </source>
</evidence>
<dbReference type="HAMAP" id="MF_01043">
    <property type="entry name" value="PlsY"/>
    <property type="match status" value="1"/>
</dbReference>
<dbReference type="GO" id="GO:0004366">
    <property type="term" value="F:glycerol-3-phosphate O-acyltransferase activity"/>
    <property type="evidence" value="ECO:0007669"/>
    <property type="project" value="UniProtKB-EC"/>
</dbReference>
<keyword evidence="7 10" id="KW-0472">Membrane</keyword>
<keyword evidence="11" id="KW-0012">Acyltransferase</keyword>
<evidence type="ECO:0000256" key="2">
    <source>
        <dbReference type="ARBA" id="ARBA00022516"/>
    </source>
</evidence>
<evidence type="ECO:0000256" key="3">
    <source>
        <dbReference type="ARBA" id="ARBA00022679"/>
    </source>
</evidence>
<comment type="pathway">
    <text evidence="10">Lipid metabolism; phospholipid metabolism.</text>
</comment>
<keyword evidence="1 10" id="KW-1003">Cell membrane</keyword>
<proteinExistence type="inferred from homology"/>